<reference evidence="5 6" key="1">
    <citation type="journal article" date="2018" name="PLoS Genet.">
        <title>Population sequencing reveals clonal diversity and ancestral inbreeding in the grapevine cultivar Chardonnay.</title>
        <authorList>
            <person name="Roach M.J."/>
            <person name="Johnson D.L."/>
            <person name="Bohlmann J."/>
            <person name="van Vuuren H.J."/>
            <person name="Jones S.J."/>
            <person name="Pretorius I.S."/>
            <person name="Schmidt S.A."/>
            <person name="Borneman A.R."/>
        </authorList>
    </citation>
    <scope>NUCLEOTIDE SEQUENCE [LARGE SCALE GENOMIC DNA]</scope>
    <source>
        <strain evidence="6">cv. Chardonnay</strain>
        <tissue evidence="5">Leaf</tissue>
    </source>
</reference>
<name>A0A438IV83_VITVI</name>
<proteinExistence type="predicted"/>
<organism evidence="5 6">
    <name type="scientific">Vitis vinifera</name>
    <name type="common">Grape</name>
    <dbReference type="NCBI Taxonomy" id="29760"/>
    <lineage>
        <taxon>Eukaryota</taxon>
        <taxon>Viridiplantae</taxon>
        <taxon>Streptophyta</taxon>
        <taxon>Embryophyta</taxon>
        <taxon>Tracheophyta</taxon>
        <taxon>Spermatophyta</taxon>
        <taxon>Magnoliopsida</taxon>
        <taxon>eudicotyledons</taxon>
        <taxon>Gunneridae</taxon>
        <taxon>Pentapetalae</taxon>
        <taxon>rosids</taxon>
        <taxon>Vitales</taxon>
        <taxon>Vitaceae</taxon>
        <taxon>Viteae</taxon>
        <taxon>Vitis</taxon>
    </lineage>
</organism>
<dbReference type="PANTHER" id="PTHR47186:SF41">
    <property type="entry name" value="OS12G0131701 PROTEIN"/>
    <property type="match status" value="1"/>
</dbReference>
<protein>
    <submittedName>
        <fullName evidence="5">Putative disease resistance RPP13-like protein 1</fullName>
    </submittedName>
</protein>
<comment type="caution">
    <text evidence="5">The sequence shown here is derived from an EMBL/GenBank/DDBJ whole genome shotgun (WGS) entry which is preliminary data.</text>
</comment>
<evidence type="ECO:0000259" key="2">
    <source>
        <dbReference type="Pfam" id="PF23247"/>
    </source>
</evidence>
<dbReference type="Proteomes" id="UP000288805">
    <property type="component" value="Unassembled WGS sequence"/>
</dbReference>
<gene>
    <name evidence="5" type="primary">RPPL1_238</name>
    <name evidence="5" type="ORF">CK203_024643</name>
</gene>
<dbReference type="InterPro" id="IPR057135">
    <property type="entry name" value="At4g27190-like_LRR"/>
</dbReference>
<feature type="domain" description="Disease resistance protein winged helix" evidence="3">
    <location>
        <begin position="2"/>
        <end position="58"/>
    </location>
</feature>
<dbReference type="AlphaFoldDB" id="A0A438IV83"/>
<dbReference type="SUPFAM" id="SSF52047">
    <property type="entry name" value="RNI-like"/>
    <property type="match status" value="1"/>
</dbReference>
<evidence type="ECO:0000259" key="4">
    <source>
        <dbReference type="Pfam" id="PF25019"/>
    </source>
</evidence>
<dbReference type="Gene3D" id="3.80.10.10">
    <property type="entry name" value="Ribonuclease Inhibitor"/>
    <property type="match status" value="3"/>
</dbReference>
<dbReference type="PANTHER" id="PTHR47186">
    <property type="entry name" value="LEUCINE-RICH REPEAT-CONTAINING PROTEIN 57"/>
    <property type="match status" value="1"/>
</dbReference>
<dbReference type="Pfam" id="PF23247">
    <property type="entry name" value="LRR_RPS2"/>
    <property type="match status" value="1"/>
</dbReference>
<dbReference type="Pfam" id="PF23559">
    <property type="entry name" value="WHD_DRP"/>
    <property type="match status" value="1"/>
</dbReference>
<accession>A0A438IV83</accession>
<dbReference type="SUPFAM" id="SSF52058">
    <property type="entry name" value="L domain-like"/>
    <property type="match status" value="2"/>
</dbReference>
<dbReference type="InterPro" id="IPR032675">
    <property type="entry name" value="LRR_dom_sf"/>
</dbReference>
<sequence length="983" mass="111366">MLVLLWIAEGFVQQPEGGKEMEATARSYFFDLLSRSFFQQSSVDKSQYLMHDLIHDLAQFISGKVFLRLEDKAEVVKQSNIYEKARHFSYIRGDTDVYVKFKPLSKVPEDLLPELRFLRVLWLSGYEITKLPDSIGSLKHLRYLNLSYSSIKELPESTSTVYNLQTLLLKCRHLIKLPMDLKNLTNLRHLNIETSDLQMMPLEMGKLTSLQTLSNFVVGKGRGSGIGQLKSLSNLRGKLSISGLQNVVNVRDAIEAKLEDKEYLEKLVLEWIGIFDSTRDEKVENEIFDMLQPHENLKNLSIEYYGGTEFPSWVGDPSFSMMEYLNLKGCKKCISLPSLGQLPLLKELIIEGMDGIKHVGPQFYGDDYSSIDPFQSLETLKFENMKEWEEWSSFGDGGVEGFPCLRELSTFRCPKLTRFSHRFSSLEKLRIELCEELAAFSRLPSPENLESEDFPHLRVLKLVRCPKLSKLPNYLPSLEGVWIDDCEKLAVLPKLVKLLNLDLLGSNVEILGTMVDLRSLTFLQINQISTLKIFPEGFMQQSAKLEELKIVNCGDLVALSNQQLGLAHLASLRRLTISGCPKLVALPDEVNKMPPRLESLDIKDCHNLEKLPDELFKLESLSELRVEGCQKLESFPDMGLPSKLKRLVIQNCGAMKAIQDGNLRNNTSLEFLEIRSCSSLVSVLEGGIPITLKYMRISYCRSLKSLPVEMMNNDMSLEYLEIEACASLLSFPAGELPKSLKRLEISICGNFLSLPSSLLNLVHLDFLHLEDCPLLEYFPNTGLPTRNLRELTICKCEKLKSLPNRFHNLKSLQKLAISGCPSLVSLPKQGLPTNLISLEITHCEKLNPIDEWKLHKLTTLRTFSMGESRDCDKLQYLPKEGLPATLSSLTIKNCPLLQSRCKQDTGEDWSKIMDIPDAAFLEALMLHSLRRSEARLGSQISRTTSEDFINRLAGNFSKNIHGSWELGVYKVVEDQCGGELLNC</sequence>
<evidence type="ECO:0000259" key="3">
    <source>
        <dbReference type="Pfam" id="PF23559"/>
    </source>
</evidence>
<dbReference type="EMBL" id="QGNW01000082">
    <property type="protein sequence ID" value="RVX00365.1"/>
    <property type="molecule type" value="Genomic_DNA"/>
</dbReference>
<dbReference type="InterPro" id="IPR056789">
    <property type="entry name" value="LRR_R13L1-DRL21"/>
</dbReference>
<feature type="domain" description="R13L1/DRL21-like LRR repeat region" evidence="4">
    <location>
        <begin position="226"/>
        <end position="353"/>
    </location>
</feature>
<keyword evidence="1" id="KW-0677">Repeat</keyword>
<evidence type="ECO:0000313" key="6">
    <source>
        <dbReference type="Proteomes" id="UP000288805"/>
    </source>
</evidence>
<evidence type="ECO:0000256" key="1">
    <source>
        <dbReference type="ARBA" id="ARBA00022737"/>
    </source>
</evidence>
<evidence type="ECO:0000313" key="5">
    <source>
        <dbReference type="EMBL" id="RVX00365.1"/>
    </source>
</evidence>
<dbReference type="InterPro" id="IPR058922">
    <property type="entry name" value="WHD_DRP"/>
</dbReference>
<feature type="domain" description="Disease resistance protein At4g27190-like leucine-rich repeats" evidence="2">
    <location>
        <begin position="568"/>
        <end position="683"/>
    </location>
</feature>
<dbReference type="Pfam" id="PF25019">
    <property type="entry name" value="LRR_R13L1-DRL21"/>
    <property type="match status" value="1"/>
</dbReference>